<evidence type="ECO:0000259" key="1">
    <source>
        <dbReference type="PROSITE" id="PS50943"/>
    </source>
</evidence>
<name>A0ABT6HJF8_9ACTN</name>
<dbReference type="PROSITE" id="PS50943">
    <property type="entry name" value="HTH_CROC1"/>
    <property type="match status" value="1"/>
</dbReference>
<dbReference type="Proteomes" id="UP001223144">
    <property type="component" value="Unassembled WGS sequence"/>
</dbReference>
<protein>
    <submittedName>
        <fullName evidence="2">Helix-turn-helix transcriptional regulator</fullName>
    </submittedName>
</protein>
<comment type="caution">
    <text evidence="2">The sequence shown here is derived from an EMBL/GenBank/DDBJ whole genome shotgun (WGS) entry which is preliminary data.</text>
</comment>
<accession>A0ABT6HJF8</accession>
<dbReference type="RefSeq" id="WP_279927029.1">
    <property type="nucleotide sequence ID" value="NZ_JARWBG010000006.1"/>
</dbReference>
<evidence type="ECO:0000313" key="3">
    <source>
        <dbReference type="Proteomes" id="UP001223144"/>
    </source>
</evidence>
<dbReference type="SMART" id="SM00530">
    <property type="entry name" value="HTH_XRE"/>
    <property type="match status" value="1"/>
</dbReference>
<organism evidence="2 3">
    <name type="scientific">Streptomyces chengmaiensis</name>
    <dbReference type="NCBI Taxonomy" id="3040919"/>
    <lineage>
        <taxon>Bacteria</taxon>
        <taxon>Bacillati</taxon>
        <taxon>Actinomycetota</taxon>
        <taxon>Actinomycetes</taxon>
        <taxon>Kitasatosporales</taxon>
        <taxon>Streptomycetaceae</taxon>
        <taxon>Streptomyces</taxon>
    </lineage>
</organism>
<reference evidence="2 3" key="1">
    <citation type="submission" date="2023-04" db="EMBL/GenBank/DDBJ databases">
        <title>Streptomyces chengmaiensis sp. nov. isolated from the stem of mangrove plant in Hainan.</title>
        <authorList>
            <person name="Huang X."/>
            <person name="Zhou S."/>
            <person name="Chu X."/>
            <person name="Xie Y."/>
            <person name="Lin Y."/>
        </authorList>
    </citation>
    <scope>NUCLEOTIDE SEQUENCE [LARGE SCALE GENOMIC DNA]</scope>
    <source>
        <strain evidence="2 3">HNM0663</strain>
    </source>
</reference>
<dbReference type="SUPFAM" id="SSF48452">
    <property type="entry name" value="TPR-like"/>
    <property type="match status" value="1"/>
</dbReference>
<evidence type="ECO:0000313" key="2">
    <source>
        <dbReference type="EMBL" id="MDH2388730.1"/>
    </source>
</evidence>
<dbReference type="InterPro" id="IPR010982">
    <property type="entry name" value="Lambda_DNA-bd_dom_sf"/>
</dbReference>
<dbReference type="InterPro" id="IPR001387">
    <property type="entry name" value="Cro/C1-type_HTH"/>
</dbReference>
<sequence>MSAFSDLARRALRDNGYSMRAAARATGYDVGYLSRVLNGKQKPSPQLAEALDHLLGVDGALTELVSTLNTDDRARFAHCLAHPSRVDDDAVRALGDVLAAQRRLDDALGSAVLLGPTTVQLSTLETLVSESGKSGNADVGLRLRAVVAEWIRFAGWLHASLRKDQEAVRLFVKAEELADEANDPVTAALAISFRGYVARQRGNWPGVVRASIAARESPGAHYVQRTFDTLQAAQGHAGLAEAVARMEGVGQQRHHEDARRMLDTASSMIENMTGDKAAPPPSVYWYSPTFFRMNIGMVHFGLGDWSEAAENLGAGVAGLPPEHMNAEWTEEYKAALTRAKNAI</sequence>
<dbReference type="SUPFAM" id="SSF47413">
    <property type="entry name" value="lambda repressor-like DNA-binding domains"/>
    <property type="match status" value="1"/>
</dbReference>
<feature type="domain" description="HTH cro/C1-type" evidence="1">
    <location>
        <begin position="9"/>
        <end position="64"/>
    </location>
</feature>
<dbReference type="EMBL" id="JARWBG010000006">
    <property type="protein sequence ID" value="MDH2388730.1"/>
    <property type="molecule type" value="Genomic_DNA"/>
</dbReference>
<keyword evidence="3" id="KW-1185">Reference proteome</keyword>
<dbReference type="InterPro" id="IPR011990">
    <property type="entry name" value="TPR-like_helical_dom_sf"/>
</dbReference>
<proteinExistence type="predicted"/>
<dbReference type="Pfam" id="PF13560">
    <property type="entry name" value="HTH_31"/>
    <property type="match status" value="1"/>
</dbReference>
<gene>
    <name evidence="2" type="ORF">QCN29_08005</name>
</gene>
<dbReference type="Gene3D" id="1.10.260.40">
    <property type="entry name" value="lambda repressor-like DNA-binding domains"/>
    <property type="match status" value="1"/>
</dbReference>
<dbReference type="CDD" id="cd00093">
    <property type="entry name" value="HTH_XRE"/>
    <property type="match status" value="1"/>
</dbReference>